<organism evidence="1 2">
    <name type="scientific">Brumimicrobium aurantiacum</name>
    <dbReference type="NCBI Taxonomy" id="1737063"/>
    <lineage>
        <taxon>Bacteria</taxon>
        <taxon>Pseudomonadati</taxon>
        <taxon>Bacteroidota</taxon>
        <taxon>Flavobacteriia</taxon>
        <taxon>Flavobacteriales</taxon>
        <taxon>Crocinitomicaceae</taxon>
        <taxon>Brumimicrobium</taxon>
    </lineage>
</organism>
<dbReference type="AlphaFoldDB" id="A0A3E1EZH8"/>
<gene>
    <name evidence="1" type="ORF">DXU93_03820</name>
</gene>
<name>A0A3E1EZH8_9FLAO</name>
<evidence type="ECO:0000313" key="1">
    <source>
        <dbReference type="EMBL" id="RFC54958.1"/>
    </source>
</evidence>
<dbReference type="OrthoDB" id="680581at2"/>
<sequence length="67" mass="7891">MNKKEALEKEINELTNKLRDEKPAVYEHLMESPQTIPNDQDEESDDFIKALKEYKEQLLNLLGDDNK</sequence>
<dbReference type="RefSeq" id="WP_116879937.1">
    <property type="nucleotide sequence ID" value="NZ_QURB01000002.1"/>
</dbReference>
<dbReference type="EMBL" id="QURB01000002">
    <property type="protein sequence ID" value="RFC54958.1"/>
    <property type="molecule type" value="Genomic_DNA"/>
</dbReference>
<keyword evidence="2" id="KW-1185">Reference proteome</keyword>
<protein>
    <submittedName>
        <fullName evidence="1">Uncharacterized protein</fullName>
    </submittedName>
</protein>
<dbReference type="Proteomes" id="UP000257127">
    <property type="component" value="Unassembled WGS sequence"/>
</dbReference>
<proteinExistence type="predicted"/>
<reference evidence="1 2" key="1">
    <citation type="submission" date="2018-08" db="EMBL/GenBank/DDBJ databases">
        <title>The draft genome squence of Brumimicrobium sp. N62.</title>
        <authorList>
            <person name="Du Z.-J."/>
            <person name="Luo H.-R."/>
        </authorList>
    </citation>
    <scope>NUCLEOTIDE SEQUENCE [LARGE SCALE GENOMIC DNA]</scope>
    <source>
        <strain evidence="1 2">N62</strain>
    </source>
</reference>
<evidence type="ECO:0000313" key="2">
    <source>
        <dbReference type="Proteomes" id="UP000257127"/>
    </source>
</evidence>
<comment type="caution">
    <text evidence="1">The sequence shown here is derived from an EMBL/GenBank/DDBJ whole genome shotgun (WGS) entry which is preliminary data.</text>
</comment>
<accession>A0A3E1EZH8</accession>